<reference evidence="2" key="1">
    <citation type="submission" date="2016-10" db="EMBL/GenBank/DDBJ databases">
        <authorList>
            <person name="Varghese N."/>
            <person name="Submissions S."/>
        </authorList>
    </citation>
    <scope>NUCLEOTIDE SEQUENCE [LARGE SCALE GENOMIC DNA]</scope>
    <source>
        <strain evidence="2">CGMCC 1.9230</strain>
    </source>
</reference>
<dbReference type="PANTHER" id="PTHR38471">
    <property type="entry name" value="FOUR HELIX BUNDLE PROTEIN"/>
    <property type="match status" value="1"/>
</dbReference>
<dbReference type="AlphaFoldDB" id="A0A1H5Y4T9"/>
<evidence type="ECO:0000313" key="2">
    <source>
        <dbReference type="Proteomes" id="UP000236737"/>
    </source>
</evidence>
<accession>A0A1H5Y4T9</accession>
<protein>
    <submittedName>
        <fullName evidence="1">Four helix bundle protein</fullName>
    </submittedName>
</protein>
<dbReference type="NCBIfam" id="TIGR02436">
    <property type="entry name" value="four helix bundle protein"/>
    <property type="match status" value="1"/>
</dbReference>
<proteinExistence type="predicted"/>
<name>A0A1H5Y4T9_9FLAO</name>
<dbReference type="Proteomes" id="UP000236737">
    <property type="component" value="Unassembled WGS sequence"/>
</dbReference>
<sequence>MESNLEVWKIAHQLTLVVYKVTQNFPKTEQYGLTSQVRRSVSSVPTNIIEGQARQYKKEFIQFYI</sequence>
<organism evidence="1 2">
    <name type="scientific">Flavobacterium urumqiense</name>
    <dbReference type="NCBI Taxonomy" id="935224"/>
    <lineage>
        <taxon>Bacteria</taxon>
        <taxon>Pseudomonadati</taxon>
        <taxon>Bacteroidota</taxon>
        <taxon>Flavobacteriia</taxon>
        <taxon>Flavobacteriales</taxon>
        <taxon>Flavobacteriaceae</taxon>
        <taxon>Flavobacterium</taxon>
    </lineage>
</organism>
<dbReference type="SUPFAM" id="SSF158446">
    <property type="entry name" value="IVS-encoded protein-like"/>
    <property type="match status" value="1"/>
</dbReference>
<dbReference type="InterPro" id="IPR036583">
    <property type="entry name" value="23S_rRNA_IVS_sf"/>
</dbReference>
<dbReference type="Pfam" id="PF05635">
    <property type="entry name" value="23S_rRNA_IVP"/>
    <property type="match status" value="1"/>
</dbReference>
<evidence type="ECO:0000313" key="1">
    <source>
        <dbReference type="EMBL" id="SEG18825.1"/>
    </source>
</evidence>
<dbReference type="CDD" id="cd16377">
    <property type="entry name" value="23S_rRNA_IVP_like"/>
    <property type="match status" value="1"/>
</dbReference>
<dbReference type="EMBL" id="FNVP01000007">
    <property type="protein sequence ID" value="SEG18825.1"/>
    <property type="molecule type" value="Genomic_DNA"/>
</dbReference>
<keyword evidence="2" id="KW-1185">Reference proteome</keyword>
<dbReference type="InterPro" id="IPR012657">
    <property type="entry name" value="23S_rRNA-intervening_sequence"/>
</dbReference>
<dbReference type="Gene3D" id="1.20.1440.60">
    <property type="entry name" value="23S rRNA-intervening sequence"/>
    <property type="match status" value="1"/>
</dbReference>
<dbReference type="PANTHER" id="PTHR38471:SF2">
    <property type="entry name" value="FOUR HELIX BUNDLE PROTEIN"/>
    <property type="match status" value="1"/>
</dbReference>
<gene>
    <name evidence="1" type="ORF">SAMN04488130_10766</name>
</gene>